<dbReference type="EMBL" id="LR730041">
    <property type="protein sequence ID" value="VWP02232.1"/>
    <property type="molecule type" value="Genomic_DNA"/>
</dbReference>
<gene>
    <name evidence="8" type="primary">Q6WER3</name>
</gene>
<feature type="compositionally biased region" description="Gly residues" evidence="6">
    <location>
        <begin position="317"/>
        <end position="334"/>
    </location>
</feature>
<dbReference type="Pfam" id="PF00319">
    <property type="entry name" value="SRF-TF"/>
    <property type="match status" value="1"/>
</dbReference>
<feature type="domain" description="MADS-box" evidence="7">
    <location>
        <begin position="13"/>
        <end position="40"/>
    </location>
</feature>
<keyword evidence="5" id="KW-0539">Nucleus</keyword>
<evidence type="ECO:0000256" key="3">
    <source>
        <dbReference type="ARBA" id="ARBA00023125"/>
    </source>
</evidence>
<dbReference type="InterPro" id="IPR036879">
    <property type="entry name" value="TF_MADSbox_sf"/>
</dbReference>
<feature type="compositionally biased region" description="Gly residues" evidence="6">
    <location>
        <begin position="250"/>
        <end position="259"/>
    </location>
</feature>
<dbReference type="InterPro" id="IPR050142">
    <property type="entry name" value="MADS-box/MEF2_TF"/>
</dbReference>
<evidence type="ECO:0000256" key="2">
    <source>
        <dbReference type="ARBA" id="ARBA00023015"/>
    </source>
</evidence>
<keyword evidence="2" id="KW-0805">Transcription regulation</keyword>
<dbReference type="PROSITE" id="PS50066">
    <property type="entry name" value="MADS_BOX_2"/>
    <property type="match status" value="1"/>
</dbReference>
<name>A0A5K1K7U0_9APHY</name>
<feature type="region of interest" description="Disordered" evidence="6">
    <location>
        <begin position="232"/>
        <end position="452"/>
    </location>
</feature>
<accession>A0A5K1K7U0</accession>
<evidence type="ECO:0000313" key="8">
    <source>
        <dbReference type="EMBL" id="VWP02232.1"/>
    </source>
</evidence>
<proteinExistence type="predicted"/>
<dbReference type="GO" id="GO:0005634">
    <property type="term" value="C:nucleus"/>
    <property type="evidence" value="ECO:0007669"/>
    <property type="project" value="UniProtKB-SubCell"/>
</dbReference>
<sequence>MGRRKIEIQPITRKNGLFKKAYELGVLCSVDVAVIIFEERQGHHAKLYQYCSTDVNGMVQRHIRSGQFDGERDTKGPPDFNTAGGKATEEADDDDEGDDDESSQKRRDSSSSKVPPKVKSENNSNSIVPIRPGPPSANDVSTSADLDYRSNLRVLPKRKHVVGVAPHLRRAALVRDPTRNVGGSPTFPFRIDVDLPSSYAGGVMPSLPQLHPPNPSLAALYPGGSSMGNIMSGPPSSFLSQSPFDLPRGSSGGGGGGPGMRSVPFPPLSHGGAHPYSPHGHQQPPSIFARTSSGAGGGGGGPPGNIFAELLGSPGADHGGGSVGGHGGGGGGGFAPFDWPVHSTQASQQGPQGGHENGPPPDTNWFDFLSGPTATSNGSGAGISLPPPVPPLNSTRFGLGSPGMGRKRLREDSVLSDGMGGPGMGDDEPFSLRRERDSGGLGVNGHGAKRES</sequence>
<dbReference type="AlphaFoldDB" id="A0A5K1K7U0"/>
<feature type="region of interest" description="Disordered" evidence="6">
    <location>
        <begin position="66"/>
        <end position="143"/>
    </location>
</feature>
<dbReference type="GO" id="GO:0045944">
    <property type="term" value="P:positive regulation of transcription by RNA polymerase II"/>
    <property type="evidence" value="ECO:0007669"/>
    <property type="project" value="UniProtKB-ARBA"/>
</dbReference>
<keyword evidence="4" id="KW-0804">Transcription</keyword>
<dbReference type="PRINTS" id="PR00404">
    <property type="entry name" value="MADSDOMAIN"/>
</dbReference>
<evidence type="ECO:0000256" key="6">
    <source>
        <dbReference type="SAM" id="MobiDB-lite"/>
    </source>
</evidence>
<dbReference type="GO" id="GO:0046983">
    <property type="term" value="F:protein dimerization activity"/>
    <property type="evidence" value="ECO:0007669"/>
    <property type="project" value="InterPro"/>
</dbReference>
<feature type="compositionally biased region" description="Polar residues" evidence="6">
    <location>
        <begin position="234"/>
        <end position="243"/>
    </location>
</feature>
<evidence type="ECO:0000256" key="1">
    <source>
        <dbReference type="ARBA" id="ARBA00004123"/>
    </source>
</evidence>
<keyword evidence="3" id="KW-0238">DNA-binding</keyword>
<dbReference type="GO" id="GO:0004806">
    <property type="term" value="F:triacylglycerol lipase activity"/>
    <property type="evidence" value="ECO:0007669"/>
    <property type="project" value="UniProtKB-EC"/>
</dbReference>
<evidence type="ECO:0000256" key="4">
    <source>
        <dbReference type="ARBA" id="ARBA00023163"/>
    </source>
</evidence>
<dbReference type="GO" id="GO:0003677">
    <property type="term" value="F:DNA binding"/>
    <property type="evidence" value="ECO:0007669"/>
    <property type="project" value="UniProtKB-KW"/>
</dbReference>
<organism evidence="8">
    <name type="scientific">Ganoderma boninense</name>
    <dbReference type="NCBI Taxonomy" id="34458"/>
    <lineage>
        <taxon>Eukaryota</taxon>
        <taxon>Fungi</taxon>
        <taxon>Dikarya</taxon>
        <taxon>Basidiomycota</taxon>
        <taxon>Agaricomycotina</taxon>
        <taxon>Agaricomycetes</taxon>
        <taxon>Polyporales</taxon>
        <taxon>Polyporaceae</taxon>
        <taxon>Ganoderma</taxon>
    </lineage>
</organism>
<protein>
    <submittedName>
        <fullName evidence="8">Extracellular lipase (EC)</fullName>
        <ecNumber evidence="8">3.1.1.3</ecNumber>
    </submittedName>
</protein>
<reference evidence="8" key="1">
    <citation type="submission" date="2019-10" db="EMBL/GenBank/DDBJ databases">
        <authorList>
            <person name="Nor Muhammad N."/>
        </authorList>
    </citation>
    <scope>NUCLEOTIDE SEQUENCE</scope>
</reference>
<evidence type="ECO:0000256" key="5">
    <source>
        <dbReference type="ARBA" id="ARBA00023242"/>
    </source>
</evidence>
<dbReference type="SUPFAM" id="SSF55455">
    <property type="entry name" value="SRF-like"/>
    <property type="match status" value="1"/>
</dbReference>
<feature type="compositionally biased region" description="Acidic residues" evidence="6">
    <location>
        <begin position="90"/>
        <end position="101"/>
    </location>
</feature>
<dbReference type="InterPro" id="IPR002100">
    <property type="entry name" value="TF_MADSbox"/>
</dbReference>
<feature type="compositionally biased region" description="Gly residues" evidence="6">
    <location>
        <begin position="294"/>
        <end position="303"/>
    </location>
</feature>
<keyword evidence="8" id="KW-0378">Hydrolase</keyword>
<dbReference type="PANTHER" id="PTHR48019">
    <property type="entry name" value="SERUM RESPONSE FACTOR HOMOLOG"/>
    <property type="match status" value="1"/>
</dbReference>
<dbReference type="EC" id="3.1.1.3" evidence="8"/>
<dbReference type="Gene3D" id="3.40.1810.10">
    <property type="entry name" value="Transcription factor, MADS-box"/>
    <property type="match status" value="1"/>
</dbReference>
<feature type="compositionally biased region" description="Polar residues" evidence="6">
    <location>
        <begin position="283"/>
        <end position="293"/>
    </location>
</feature>
<comment type="subcellular location">
    <subcellularLocation>
        <location evidence="1">Nucleus</location>
    </subcellularLocation>
</comment>
<evidence type="ECO:0000259" key="7">
    <source>
        <dbReference type="PROSITE" id="PS50066"/>
    </source>
</evidence>
<dbReference type="SMART" id="SM00432">
    <property type="entry name" value="MADS"/>
    <property type="match status" value="1"/>
</dbReference>